<evidence type="ECO:0000313" key="8">
    <source>
        <dbReference type="Proteomes" id="UP000747399"/>
    </source>
</evidence>
<feature type="compositionally biased region" description="Low complexity" evidence="5">
    <location>
        <begin position="238"/>
        <end position="248"/>
    </location>
</feature>
<keyword evidence="3" id="KW-0862">Zinc</keyword>
<comment type="caution">
    <text evidence="7">The sequence shown here is derived from an EMBL/GenBank/DDBJ whole genome shotgun (WGS) entry which is preliminary data.</text>
</comment>
<dbReference type="Proteomes" id="UP000747399">
    <property type="component" value="Unassembled WGS sequence"/>
</dbReference>
<accession>A0A8J4BAV4</accession>
<evidence type="ECO:0000313" key="7">
    <source>
        <dbReference type="EMBL" id="GIL58048.1"/>
    </source>
</evidence>
<organism evidence="7 8">
    <name type="scientific">Volvox africanus</name>
    <dbReference type="NCBI Taxonomy" id="51714"/>
    <lineage>
        <taxon>Eukaryota</taxon>
        <taxon>Viridiplantae</taxon>
        <taxon>Chlorophyta</taxon>
        <taxon>core chlorophytes</taxon>
        <taxon>Chlorophyceae</taxon>
        <taxon>CS clade</taxon>
        <taxon>Chlamydomonadales</taxon>
        <taxon>Volvocaceae</taxon>
        <taxon>Volvox</taxon>
    </lineage>
</organism>
<evidence type="ECO:0000256" key="4">
    <source>
        <dbReference type="PROSITE-ProRule" id="PRU00146"/>
    </source>
</evidence>
<feature type="compositionally biased region" description="Acidic residues" evidence="5">
    <location>
        <begin position="195"/>
        <end position="204"/>
    </location>
</feature>
<dbReference type="GO" id="GO:0008270">
    <property type="term" value="F:zinc ion binding"/>
    <property type="evidence" value="ECO:0007669"/>
    <property type="project" value="UniProtKB-KW"/>
</dbReference>
<keyword evidence="1" id="KW-0479">Metal-binding</keyword>
<dbReference type="AlphaFoldDB" id="A0A8J4BAV4"/>
<protein>
    <recommendedName>
        <fullName evidence="6">PHD-type domain-containing protein</fullName>
    </recommendedName>
</protein>
<proteinExistence type="predicted"/>
<dbReference type="InterPro" id="IPR013083">
    <property type="entry name" value="Znf_RING/FYVE/PHD"/>
</dbReference>
<dbReference type="Gene3D" id="3.30.40.10">
    <property type="entry name" value="Zinc/RING finger domain, C3HC4 (zinc finger)"/>
    <property type="match status" value="1"/>
</dbReference>
<evidence type="ECO:0000256" key="2">
    <source>
        <dbReference type="ARBA" id="ARBA00022771"/>
    </source>
</evidence>
<dbReference type="InterPro" id="IPR011011">
    <property type="entry name" value="Znf_FYVE_PHD"/>
</dbReference>
<feature type="region of interest" description="Disordered" evidence="5">
    <location>
        <begin position="195"/>
        <end position="338"/>
    </location>
</feature>
<keyword evidence="2 4" id="KW-0863">Zinc-finger</keyword>
<dbReference type="SUPFAM" id="SSF57903">
    <property type="entry name" value="FYVE/PHD zinc finger"/>
    <property type="match status" value="1"/>
</dbReference>
<dbReference type="SMART" id="SM00249">
    <property type="entry name" value="PHD"/>
    <property type="match status" value="1"/>
</dbReference>
<feature type="domain" description="PHD-type" evidence="6">
    <location>
        <begin position="137"/>
        <end position="190"/>
    </location>
</feature>
<dbReference type="PROSITE" id="PS50016">
    <property type="entry name" value="ZF_PHD_2"/>
    <property type="match status" value="1"/>
</dbReference>
<dbReference type="Pfam" id="PF13831">
    <property type="entry name" value="PHD_2"/>
    <property type="match status" value="1"/>
</dbReference>
<evidence type="ECO:0000259" key="6">
    <source>
        <dbReference type="PROSITE" id="PS50016"/>
    </source>
</evidence>
<evidence type="ECO:0000256" key="3">
    <source>
        <dbReference type="ARBA" id="ARBA00022833"/>
    </source>
</evidence>
<dbReference type="EMBL" id="BNCO01000029">
    <property type="protein sequence ID" value="GIL58048.1"/>
    <property type="molecule type" value="Genomic_DNA"/>
</dbReference>
<reference evidence="7" key="1">
    <citation type="journal article" date="2021" name="Proc. Natl. Acad. Sci. U.S.A.">
        <title>Three genomes in the algal genus Volvox reveal the fate of a haploid sex-determining region after a transition to homothallism.</title>
        <authorList>
            <person name="Yamamoto K."/>
            <person name="Hamaji T."/>
            <person name="Kawai-Toyooka H."/>
            <person name="Matsuzaki R."/>
            <person name="Takahashi F."/>
            <person name="Nishimura Y."/>
            <person name="Kawachi M."/>
            <person name="Noguchi H."/>
            <person name="Minakuchi Y."/>
            <person name="Umen J.G."/>
            <person name="Toyoda A."/>
            <person name="Nozaki H."/>
        </authorList>
    </citation>
    <scope>NUCLEOTIDE SEQUENCE</scope>
    <source>
        <strain evidence="7">NIES-3780</strain>
    </source>
</reference>
<evidence type="ECO:0000256" key="5">
    <source>
        <dbReference type="SAM" id="MobiDB-lite"/>
    </source>
</evidence>
<gene>
    <name evidence="7" type="ORF">Vafri_13251</name>
</gene>
<keyword evidence="8" id="KW-1185">Reference proteome</keyword>
<dbReference type="InterPro" id="IPR019787">
    <property type="entry name" value="Znf_PHD-finger"/>
</dbReference>
<dbReference type="InterPro" id="IPR001965">
    <property type="entry name" value="Znf_PHD"/>
</dbReference>
<name>A0A8J4BAV4_9CHLO</name>
<evidence type="ECO:0000256" key="1">
    <source>
        <dbReference type="ARBA" id="ARBA00022723"/>
    </source>
</evidence>
<sequence length="338" mass="36501">MKPEHERLERQGELLSSSIISEPWFNRDPDAPEYLEVSHNKIKLHLSEDIQPGGSMTVYVQPPGKDVGGTDCGPRKTKYELMKKRGKSGELLGRVDLAKVKNYMLTSRKCKAEVLSGDTVQLWPTSKHDHFVMGLIKEVCWVCDKETGIATNGLAYICEGCNKSVHAKCAGLRKALPEDVDFFCRRCRPTVAEDVIGEEDDDEAAPGQPEPVWTAKDSNTGMNSKADKVEKAVKKGGAKAAGPFPAEEAQGKGKGDNAANMEREEDTADAKPLGKAKGKAKDGTNAKEGSYAMEGTGKRTAVKGYDGGNVAGETAKRHKKAHGKSKEDASAAGLRTVK</sequence>